<dbReference type="PANTHER" id="PTHR36577:SF3">
    <property type="entry name" value="DUF521 DOMAIN PROTEIN (AFU_ORTHOLOGUE AFUA_6G00490)"/>
    <property type="match status" value="1"/>
</dbReference>
<evidence type="ECO:0000256" key="2">
    <source>
        <dbReference type="ARBA" id="ARBA00023239"/>
    </source>
</evidence>
<gene>
    <name evidence="4" type="ORF">WIS52_03835</name>
</gene>
<protein>
    <submittedName>
        <fullName evidence="4">Aconitase X catalytic domain-containing protein</fullName>
    </submittedName>
</protein>
<sequence length="426" mass="45277">MILTDEERRMHDGGDGSAVAAAMDLLVRYGEALDAERLCTVRNVAGTTTQPSPLKARLVAEGGWDRAFSVINLDSDETHEIPPMAVPTCQLQQGFGPDSAGTVPYPADFVALQSDAEAFYGRRGVSILATCTPYQVGNLPVRGEHCAWMESSAVVYANSVLGARTNCEGTASTGAASLTGRVPCWGNHHDAHRRGTHAIRVETPVESFLDWGLLGYFTGDVVQEARPVVTGECALPDLTDLKHFGAAAASSGGVEMFHVPGVTPEAPTVEAAFGGGPVPEAVRYGAAERRAMYERLNDRGTSENVDFVLLGCPHASLDQVRDAARALEGRRLHEGTELWIMAPRALAAVAERSGYIEVIESAGGKVLTDSCPAMSRVAPAGTRVFATDSAKQAHYLPAILGIEAWFGTTAECVDAAVTGRWRGELR</sequence>
<keyword evidence="1" id="KW-0408">Iron</keyword>
<evidence type="ECO:0000259" key="3">
    <source>
        <dbReference type="Pfam" id="PF04412"/>
    </source>
</evidence>
<organism evidence="4 5">
    <name type="scientific">Pseudonocardia nematodicida</name>
    <dbReference type="NCBI Taxonomy" id="1206997"/>
    <lineage>
        <taxon>Bacteria</taxon>
        <taxon>Bacillati</taxon>
        <taxon>Actinomycetota</taxon>
        <taxon>Actinomycetes</taxon>
        <taxon>Pseudonocardiales</taxon>
        <taxon>Pseudonocardiaceae</taxon>
        <taxon>Pseudonocardia</taxon>
    </lineage>
</organism>
<dbReference type="SUPFAM" id="SSF53732">
    <property type="entry name" value="Aconitase iron-sulfur domain"/>
    <property type="match status" value="1"/>
</dbReference>
<evidence type="ECO:0000256" key="1">
    <source>
        <dbReference type="ARBA" id="ARBA00023004"/>
    </source>
</evidence>
<evidence type="ECO:0000313" key="4">
    <source>
        <dbReference type="EMBL" id="MEQ3549594.1"/>
    </source>
</evidence>
<keyword evidence="5" id="KW-1185">Reference proteome</keyword>
<dbReference type="InterPro" id="IPR036008">
    <property type="entry name" value="Aconitase_4Fe-4S_dom"/>
</dbReference>
<proteinExistence type="predicted"/>
<dbReference type="EMBL" id="JBEDNQ010000001">
    <property type="protein sequence ID" value="MEQ3549594.1"/>
    <property type="molecule type" value="Genomic_DNA"/>
</dbReference>
<dbReference type="Pfam" id="PF04412">
    <property type="entry name" value="AcnX"/>
    <property type="match status" value="1"/>
</dbReference>
<evidence type="ECO:0000313" key="5">
    <source>
        <dbReference type="Proteomes" id="UP001494902"/>
    </source>
</evidence>
<dbReference type="RefSeq" id="WP_349296665.1">
    <property type="nucleotide sequence ID" value="NZ_JBEDNQ010000001.1"/>
</dbReference>
<dbReference type="InterPro" id="IPR007506">
    <property type="entry name" value="PMDh-L-like_dom"/>
</dbReference>
<accession>A0ABV1K578</accession>
<dbReference type="Proteomes" id="UP001494902">
    <property type="component" value="Unassembled WGS sequence"/>
</dbReference>
<dbReference type="PANTHER" id="PTHR36577">
    <property type="entry name" value="DUF521 DOMAIN PROTEIN (AFU_ORTHOLOGUE AFUA_6G00490)"/>
    <property type="match status" value="1"/>
</dbReference>
<reference evidence="4 5" key="1">
    <citation type="submission" date="2024-03" db="EMBL/GenBank/DDBJ databases">
        <title>Draft genome sequence of Pseudonocardia nematodicida JCM 31783.</title>
        <authorList>
            <person name="Butdee W."/>
            <person name="Duangmal K."/>
        </authorList>
    </citation>
    <scope>NUCLEOTIDE SEQUENCE [LARGE SCALE GENOMIC DNA]</scope>
    <source>
        <strain evidence="4 5">JCM 31783</strain>
    </source>
</reference>
<name>A0ABV1K578_9PSEU</name>
<feature type="domain" description="Phosphomevalonate dehydratase large subunit-like" evidence="3">
    <location>
        <begin position="1"/>
        <end position="414"/>
    </location>
</feature>
<comment type="caution">
    <text evidence="4">The sequence shown here is derived from an EMBL/GenBank/DDBJ whole genome shotgun (WGS) entry which is preliminary data.</text>
</comment>
<keyword evidence="2" id="KW-0456">Lyase</keyword>